<protein>
    <submittedName>
        <fullName evidence="1">Uncharacterized protein</fullName>
    </submittedName>
</protein>
<evidence type="ECO:0000313" key="1">
    <source>
        <dbReference type="EMBL" id="MBP4136689.1"/>
    </source>
</evidence>
<comment type="caution">
    <text evidence="1">The sequence shown here is derived from an EMBL/GenBank/DDBJ whole genome shotgun (WGS) entry which is preliminary data.</text>
</comment>
<dbReference type="Proteomes" id="UP000675047">
    <property type="component" value="Unassembled WGS sequence"/>
</dbReference>
<dbReference type="EMBL" id="JAGFBV010000001">
    <property type="protein sequence ID" value="MBP4136689.1"/>
    <property type="molecule type" value="Genomic_DNA"/>
</dbReference>
<dbReference type="AlphaFoldDB" id="A0A941AV47"/>
<accession>A0A941AV47</accession>
<proteinExistence type="predicted"/>
<gene>
    <name evidence="1" type="ORF">J3495_01195</name>
</gene>
<evidence type="ECO:0000313" key="2">
    <source>
        <dbReference type="Proteomes" id="UP000675047"/>
    </source>
</evidence>
<keyword evidence="2" id="KW-1185">Reference proteome</keyword>
<sequence length="160" mass="19225">MPVTLNLQLPQKEFYVFKNDLEDIKSIADFIIPGDDFYWNNNDELYKNNNYLFELSWEFHDLITNESVELKQLYGEKDIEKFPFNFYYQKSNPEDRRVFLSSWENTINPYLLNDFLNKIVQSDFYSNLKEETQNQITKTIKLTEIAMKYSVRIGITIDPD</sequence>
<name>A0A941AV47_9FLAO</name>
<organism evidence="1 2">
    <name type="scientific">Flavobacterium geliluteum</name>
    <dbReference type="NCBI Taxonomy" id="2816120"/>
    <lineage>
        <taxon>Bacteria</taxon>
        <taxon>Pseudomonadati</taxon>
        <taxon>Bacteroidota</taxon>
        <taxon>Flavobacteriia</taxon>
        <taxon>Flavobacteriales</taxon>
        <taxon>Flavobacteriaceae</taxon>
        <taxon>Flavobacterium</taxon>
    </lineage>
</organism>
<reference evidence="1 2" key="1">
    <citation type="submission" date="2021-03" db="EMBL/GenBank/DDBJ databases">
        <title>Flavobacterium Flabelliformis Sp. Nov. And Flavobacterium Geliluteum Sp. Nov., Two Novel Multidrug Resistant Psychrophilic Species Isolated From Antarctica.</title>
        <authorList>
            <person name="Kralova S."/>
            <person name="Busse H.J."/>
            <person name="Bezdicek M."/>
            <person name="Nykrynova M."/>
            <person name="Kroupova E."/>
            <person name="Krsek D."/>
            <person name="Sedlacek I."/>
        </authorList>
    </citation>
    <scope>NUCLEOTIDE SEQUENCE [LARGE SCALE GENOMIC DNA]</scope>
    <source>
        <strain evidence="1 2">P7388</strain>
    </source>
</reference>
<dbReference type="RefSeq" id="WP_210664732.1">
    <property type="nucleotide sequence ID" value="NZ_JAGFBV010000001.1"/>
</dbReference>